<gene>
    <name evidence="2" type="ORF">OCK74_14580</name>
</gene>
<proteinExistence type="predicted"/>
<dbReference type="EMBL" id="JAOTIF010000011">
    <property type="protein sequence ID" value="MCU7550345.1"/>
    <property type="molecule type" value="Genomic_DNA"/>
</dbReference>
<feature type="signal peptide" evidence="1">
    <location>
        <begin position="1"/>
        <end position="21"/>
    </location>
</feature>
<evidence type="ECO:0000256" key="1">
    <source>
        <dbReference type="SAM" id="SignalP"/>
    </source>
</evidence>
<dbReference type="Proteomes" id="UP001155483">
    <property type="component" value="Unassembled WGS sequence"/>
</dbReference>
<accession>A0A9X2XWU2</accession>
<dbReference type="PROSITE" id="PS51257">
    <property type="entry name" value="PROKAR_LIPOPROTEIN"/>
    <property type="match status" value="1"/>
</dbReference>
<evidence type="ECO:0000313" key="2">
    <source>
        <dbReference type="EMBL" id="MCU7550345.1"/>
    </source>
</evidence>
<feature type="chain" id="PRO_5040799931" description="Lipoprotein" evidence="1">
    <location>
        <begin position="22"/>
        <end position="142"/>
    </location>
</feature>
<protein>
    <recommendedName>
        <fullName evidence="4">Lipoprotein</fullName>
    </recommendedName>
</protein>
<dbReference type="AlphaFoldDB" id="A0A9X2XWU2"/>
<organism evidence="2 3">
    <name type="scientific">Paraflavisolibacter caeni</name>
    <dbReference type="NCBI Taxonomy" id="2982496"/>
    <lineage>
        <taxon>Bacteria</taxon>
        <taxon>Pseudomonadati</taxon>
        <taxon>Bacteroidota</taxon>
        <taxon>Chitinophagia</taxon>
        <taxon>Chitinophagales</taxon>
        <taxon>Chitinophagaceae</taxon>
        <taxon>Paraflavisolibacter</taxon>
    </lineage>
</organism>
<sequence>MKQIFIWICMLWLLFSCGKSNVNLNSFNGTYVGYFHRDSKDTVQVSLLFQENQYSGYREKKFCPQLGRGTFEQNEHNILFAGTSNRTYQDKTAGPMLNGAYSYEINADGSVRMWKKNGSNWEEFILRKSSDESLVYGIITKK</sequence>
<keyword evidence="3" id="KW-1185">Reference proteome</keyword>
<comment type="caution">
    <text evidence="2">The sequence shown here is derived from an EMBL/GenBank/DDBJ whole genome shotgun (WGS) entry which is preliminary data.</text>
</comment>
<reference evidence="2" key="2">
    <citation type="submission" date="2023-04" db="EMBL/GenBank/DDBJ databases">
        <title>Paracnuella aquatica gen. nov., sp. nov., a member of the family Chitinophagaceae isolated from a hot spring.</title>
        <authorList>
            <person name="Wang C."/>
        </authorList>
    </citation>
    <scope>NUCLEOTIDE SEQUENCE</scope>
    <source>
        <strain evidence="2">LB-8</strain>
    </source>
</reference>
<evidence type="ECO:0000313" key="3">
    <source>
        <dbReference type="Proteomes" id="UP001155483"/>
    </source>
</evidence>
<evidence type="ECO:0008006" key="4">
    <source>
        <dbReference type="Google" id="ProtNLM"/>
    </source>
</evidence>
<reference evidence="2" key="1">
    <citation type="submission" date="2022-09" db="EMBL/GenBank/DDBJ databases">
        <authorList>
            <person name="Yuan C."/>
            <person name="Ke Z."/>
        </authorList>
    </citation>
    <scope>NUCLEOTIDE SEQUENCE</scope>
    <source>
        <strain evidence="2">LB-8</strain>
    </source>
</reference>
<keyword evidence="1" id="KW-0732">Signal</keyword>
<dbReference type="RefSeq" id="WP_279297782.1">
    <property type="nucleotide sequence ID" value="NZ_JAOTIF010000011.1"/>
</dbReference>
<name>A0A9X2XWU2_9BACT</name>